<organism evidence="1 2">
    <name type="scientific">Pleurodeles waltl</name>
    <name type="common">Iberian ribbed newt</name>
    <dbReference type="NCBI Taxonomy" id="8319"/>
    <lineage>
        <taxon>Eukaryota</taxon>
        <taxon>Metazoa</taxon>
        <taxon>Chordata</taxon>
        <taxon>Craniata</taxon>
        <taxon>Vertebrata</taxon>
        <taxon>Euteleostomi</taxon>
        <taxon>Amphibia</taxon>
        <taxon>Batrachia</taxon>
        <taxon>Caudata</taxon>
        <taxon>Salamandroidea</taxon>
        <taxon>Salamandridae</taxon>
        <taxon>Pleurodelinae</taxon>
        <taxon>Pleurodeles</taxon>
    </lineage>
</organism>
<protein>
    <submittedName>
        <fullName evidence="1">Uncharacterized protein</fullName>
    </submittedName>
</protein>
<evidence type="ECO:0000313" key="1">
    <source>
        <dbReference type="EMBL" id="KAJ1190128.1"/>
    </source>
</evidence>
<evidence type="ECO:0000313" key="2">
    <source>
        <dbReference type="Proteomes" id="UP001066276"/>
    </source>
</evidence>
<dbReference type="AlphaFoldDB" id="A0AAV7UMA3"/>
<name>A0AAV7UMA3_PLEWA</name>
<dbReference type="Proteomes" id="UP001066276">
    <property type="component" value="Chromosome 3_1"/>
</dbReference>
<comment type="caution">
    <text evidence="1">The sequence shown here is derived from an EMBL/GenBank/DDBJ whole genome shotgun (WGS) entry which is preliminary data.</text>
</comment>
<dbReference type="EMBL" id="JANPWB010000005">
    <property type="protein sequence ID" value="KAJ1190128.1"/>
    <property type="molecule type" value="Genomic_DNA"/>
</dbReference>
<sequence>MADLGSLVRLCYPSEEEKAWPMMASWTESVDPEITTPRRPSTASAVLPSDPKYLFDRATLPAMSRMLIISQFKDFDISLTYQEDPCAVSKHMDLQATQIDDQVTNTRKLCT</sequence>
<accession>A0AAV7UMA3</accession>
<keyword evidence="2" id="KW-1185">Reference proteome</keyword>
<gene>
    <name evidence="1" type="ORF">NDU88_006867</name>
</gene>
<proteinExistence type="predicted"/>
<reference evidence="1" key="1">
    <citation type="journal article" date="2022" name="bioRxiv">
        <title>Sequencing and chromosome-scale assembly of the giantPleurodeles waltlgenome.</title>
        <authorList>
            <person name="Brown T."/>
            <person name="Elewa A."/>
            <person name="Iarovenko S."/>
            <person name="Subramanian E."/>
            <person name="Araus A.J."/>
            <person name="Petzold A."/>
            <person name="Susuki M."/>
            <person name="Suzuki K.-i.T."/>
            <person name="Hayashi T."/>
            <person name="Toyoda A."/>
            <person name="Oliveira C."/>
            <person name="Osipova E."/>
            <person name="Leigh N.D."/>
            <person name="Simon A."/>
            <person name="Yun M.H."/>
        </authorList>
    </citation>
    <scope>NUCLEOTIDE SEQUENCE</scope>
    <source>
        <strain evidence="1">20211129_DDA</strain>
        <tissue evidence="1">Liver</tissue>
    </source>
</reference>